<dbReference type="PANTHER" id="PTHR46511">
    <property type="entry name" value="MORN REPEAT-CONTAINING PROTEIN 3"/>
    <property type="match status" value="1"/>
</dbReference>
<reference evidence="6" key="3">
    <citation type="submission" date="2025-09" db="UniProtKB">
        <authorList>
            <consortium name="Ensembl"/>
        </authorList>
    </citation>
    <scope>IDENTIFICATION</scope>
</reference>
<dbReference type="GO" id="GO:0001669">
    <property type="term" value="C:acrosomal vesicle"/>
    <property type="evidence" value="ECO:0007669"/>
    <property type="project" value="UniProtKB-SubCell"/>
</dbReference>
<dbReference type="InterPro" id="IPR052472">
    <property type="entry name" value="MORN3"/>
</dbReference>
<dbReference type="PANTHER" id="PTHR46511:SF1">
    <property type="entry name" value="MORN REPEAT-CONTAINING PROTEIN 3"/>
    <property type="match status" value="1"/>
</dbReference>
<evidence type="ECO:0000313" key="7">
    <source>
        <dbReference type="Proteomes" id="UP000472271"/>
    </source>
</evidence>
<gene>
    <name evidence="6" type="primary">morn3</name>
</gene>
<keyword evidence="3" id="KW-0968">Cytoplasmic vesicle</keyword>
<dbReference type="Proteomes" id="UP000472271">
    <property type="component" value="Chromosome 12"/>
</dbReference>
<dbReference type="SUPFAM" id="SSF82185">
    <property type="entry name" value="Histone H3 K4-specific methyltransferase SET7/9 N-terminal domain"/>
    <property type="match status" value="2"/>
</dbReference>
<proteinExistence type="predicted"/>
<evidence type="ECO:0000256" key="3">
    <source>
        <dbReference type="ARBA" id="ARBA00023329"/>
    </source>
</evidence>
<reference evidence="6" key="2">
    <citation type="submission" date="2025-08" db="UniProtKB">
        <authorList>
            <consortium name="Ensembl"/>
        </authorList>
    </citation>
    <scope>IDENTIFICATION</scope>
</reference>
<dbReference type="AlphaFoldDB" id="A0A673AHJ7"/>
<evidence type="ECO:0000313" key="6">
    <source>
        <dbReference type="Ensembl" id="ENSSORP00005028826.1"/>
    </source>
</evidence>
<dbReference type="InterPro" id="IPR003409">
    <property type="entry name" value="MORN"/>
</dbReference>
<dbReference type="Ensembl" id="ENSSORT00005029642.1">
    <property type="protein sequence ID" value="ENSSORP00005028826.1"/>
    <property type="gene ID" value="ENSSORG00005013762.1"/>
</dbReference>
<organism evidence="6 7">
    <name type="scientific">Sphaeramia orbicularis</name>
    <name type="common">orbiculate cardinalfish</name>
    <dbReference type="NCBI Taxonomy" id="375764"/>
    <lineage>
        <taxon>Eukaryota</taxon>
        <taxon>Metazoa</taxon>
        <taxon>Chordata</taxon>
        <taxon>Craniata</taxon>
        <taxon>Vertebrata</taxon>
        <taxon>Euteleostomi</taxon>
        <taxon>Actinopterygii</taxon>
        <taxon>Neopterygii</taxon>
        <taxon>Teleostei</taxon>
        <taxon>Neoteleostei</taxon>
        <taxon>Acanthomorphata</taxon>
        <taxon>Gobiaria</taxon>
        <taxon>Kurtiformes</taxon>
        <taxon>Apogonoidei</taxon>
        <taxon>Apogonidae</taxon>
        <taxon>Apogoninae</taxon>
        <taxon>Sphaeramia</taxon>
    </lineage>
</organism>
<dbReference type="InParanoid" id="A0A673AHJ7"/>
<protein>
    <recommendedName>
        <fullName evidence="4">MORN repeat-containing protein 3</fullName>
    </recommendedName>
</protein>
<reference evidence="6" key="1">
    <citation type="submission" date="2019-06" db="EMBL/GenBank/DDBJ databases">
        <authorList>
            <consortium name="Wellcome Sanger Institute Data Sharing"/>
        </authorList>
    </citation>
    <scope>NUCLEOTIDE SEQUENCE [LARGE SCALE GENOMIC DNA]</scope>
</reference>
<evidence type="ECO:0000256" key="2">
    <source>
        <dbReference type="ARBA" id="ARBA00022737"/>
    </source>
</evidence>
<keyword evidence="7" id="KW-1185">Reference proteome</keyword>
<dbReference type="Gene3D" id="2.20.110.10">
    <property type="entry name" value="Histone H3 K4-specific methyltransferase SET7/9 N-terminal domain"/>
    <property type="match status" value="3"/>
</dbReference>
<evidence type="ECO:0000256" key="4">
    <source>
        <dbReference type="ARBA" id="ARBA00039854"/>
    </source>
</evidence>
<comment type="function">
    <text evidence="5">Assembles a suppression complex (suppresome) by tethering SIRT1 and MDM2 to regulate composite modifications of p53/TP53. Confers both deacetylation-mediated functional inactivation, by SIRT1, and ubiquitination-dependent degradation, by MDM2, of p53/TP53, promoting a proliferative and cell survival behaviors. May play a role in the regulation of spermatogenesis.</text>
</comment>
<sequence>MQSVTSELKNLHLPALWDKKAQKCGLRHTVFSANGDKYTGEWKDNLKHGKGTQVWKRTGSIYSGDWKCGKRDGLGSYSILLPETKQYEKKYCGQWKHGQKHGQGKYFYRDSSVYEGDWSEGRRSGWGRMYYANGDFYEGQWLKDQKHGQGMIQYANGNWYEGSWKDGKKNGNGKFYYLDTGQLYEGYWVNGTAKCGTLSDCGRDHAPRPTKYSLPQVRHLYCCICFYHTEYLKCSEYVCSIVKVQLADMHLVLREALSLHCNHNG</sequence>
<dbReference type="Pfam" id="PF02493">
    <property type="entry name" value="MORN"/>
    <property type="match status" value="7"/>
</dbReference>
<comment type="subcellular location">
    <subcellularLocation>
        <location evidence="1">Cytoplasmic vesicle</location>
        <location evidence="1">Secretory vesicle</location>
        <location evidence="1">Acrosome</location>
    </subcellularLocation>
</comment>
<evidence type="ECO:0000256" key="1">
    <source>
        <dbReference type="ARBA" id="ARBA00004218"/>
    </source>
</evidence>
<name>A0A673AHJ7_9TELE</name>
<dbReference type="SMART" id="SM00698">
    <property type="entry name" value="MORN"/>
    <property type="match status" value="6"/>
</dbReference>
<keyword evidence="2" id="KW-0677">Repeat</keyword>
<evidence type="ECO:0000256" key="5">
    <source>
        <dbReference type="ARBA" id="ARBA00045851"/>
    </source>
</evidence>
<accession>A0A673AHJ7</accession>